<evidence type="ECO:0000256" key="2">
    <source>
        <dbReference type="SAM" id="SignalP"/>
    </source>
</evidence>
<keyword evidence="2" id="KW-0732">Signal</keyword>
<dbReference type="KEGG" id="kcm:ABWK59_12175"/>
<dbReference type="AlphaFoldDB" id="A0AAU8JUY5"/>
<evidence type="ECO:0000313" key="3">
    <source>
        <dbReference type="EMBL" id="XCM79628.1"/>
    </source>
</evidence>
<dbReference type="Gene3D" id="2.60.40.200">
    <property type="entry name" value="Superoxide dismutase, copper/zinc binding domain"/>
    <property type="match status" value="1"/>
</dbReference>
<dbReference type="GO" id="GO:0006801">
    <property type="term" value="P:superoxide metabolic process"/>
    <property type="evidence" value="ECO:0007669"/>
    <property type="project" value="InterPro"/>
</dbReference>
<name>A0AAU8JUY5_9ACTN</name>
<dbReference type="GO" id="GO:0046872">
    <property type="term" value="F:metal ion binding"/>
    <property type="evidence" value="ECO:0007669"/>
    <property type="project" value="InterPro"/>
</dbReference>
<dbReference type="RefSeq" id="WP_354640431.1">
    <property type="nucleotide sequence ID" value="NZ_CP159872.1"/>
</dbReference>
<reference evidence="3" key="1">
    <citation type="submission" date="2024-06" db="EMBL/GenBank/DDBJ databases">
        <title>The genome sequences of Kitasatospora sp. strain HUAS MG31.</title>
        <authorList>
            <person name="Mo P."/>
        </authorList>
    </citation>
    <scope>NUCLEOTIDE SEQUENCE</scope>
    <source>
        <strain evidence="3">HUAS MG31</strain>
    </source>
</reference>
<accession>A0AAU8JUY5</accession>
<dbReference type="SUPFAM" id="SSF49329">
    <property type="entry name" value="Cu,Zn superoxide dismutase-like"/>
    <property type="match status" value="1"/>
</dbReference>
<sequence>MPLAFPAALLPLALLPSLVPPATATDADFDPATAFIPPKAISYAPDLLPYGSHVRVTLAESPGRTTVGVELTGVAPGTEFPAHVHTGTCGADPAAAGPHYQHWADPVQPSTDPAYANDRNEVRLTVRTDGSGSGSARSTVVWRFRPGEARSVVLHTARAAGKHAAGDRVGCVDVEF</sequence>
<comment type="similarity">
    <text evidence="1">Belongs to the Cu-Zn superoxide dismutase family.</text>
</comment>
<feature type="signal peptide" evidence="2">
    <location>
        <begin position="1"/>
        <end position="24"/>
    </location>
</feature>
<gene>
    <name evidence="3" type="ORF">ABWK59_12175</name>
</gene>
<organism evidence="3">
    <name type="scientific">Kitasatospora camelliae</name>
    <dbReference type="NCBI Taxonomy" id="3156397"/>
    <lineage>
        <taxon>Bacteria</taxon>
        <taxon>Bacillati</taxon>
        <taxon>Actinomycetota</taxon>
        <taxon>Actinomycetes</taxon>
        <taxon>Kitasatosporales</taxon>
        <taxon>Streptomycetaceae</taxon>
        <taxon>Kitasatospora</taxon>
    </lineage>
</organism>
<evidence type="ECO:0000256" key="1">
    <source>
        <dbReference type="ARBA" id="ARBA00010457"/>
    </source>
</evidence>
<feature type="chain" id="PRO_5043908095" evidence="2">
    <location>
        <begin position="25"/>
        <end position="176"/>
    </location>
</feature>
<protein>
    <submittedName>
        <fullName evidence="3">Superoxide dismutase family protein</fullName>
    </submittedName>
</protein>
<proteinExistence type="inferred from homology"/>
<dbReference type="EMBL" id="CP159872">
    <property type="protein sequence ID" value="XCM79628.1"/>
    <property type="molecule type" value="Genomic_DNA"/>
</dbReference>
<dbReference type="InterPro" id="IPR036423">
    <property type="entry name" value="SOD-like_Cu/Zn_dom_sf"/>
</dbReference>